<protein>
    <submittedName>
        <fullName evidence="14">Cytochrome P450</fullName>
    </submittedName>
</protein>
<keyword evidence="6" id="KW-0812">Transmembrane</keyword>
<evidence type="ECO:0000313" key="14">
    <source>
        <dbReference type="EMBL" id="KAJ7358620.1"/>
    </source>
</evidence>
<evidence type="ECO:0000256" key="8">
    <source>
        <dbReference type="ARBA" id="ARBA00022989"/>
    </source>
</evidence>
<evidence type="ECO:0000256" key="3">
    <source>
        <dbReference type="ARBA" id="ARBA00004721"/>
    </source>
</evidence>
<keyword evidence="9" id="KW-0560">Oxidoreductase</keyword>
<evidence type="ECO:0000256" key="10">
    <source>
        <dbReference type="ARBA" id="ARBA00023004"/>
    </source>
</evidence>
<dbReference type="Pfam" id="PF00067">
    <property type="entry name" value="p450"/>
    <property type="match status" value="1"/>
</dbReference>
<feature type="binding site" description="axial binding residue" evidence="13">
    <location>
        <position position="478"/>
    </location>
    <ligand>
        <name>heme</name>
        <dbReference type="ChEBI" id="CHEBI:30413"/>
    </ligand>
    <ligandPart>
        <name>Fe</name>
        <dbReference type="ChEBI" id="CHEBI:18248"/>
    </ligandPart>
</feature>
<dbReference type="InterPro" id="IPR036396">
    <property type="entry name" value="Cyt_P450_sf"/>
</dbReference>
<dbReference type="GO" id="GO:0016020">
    <property type="term" value="C:membrane"/>
    <property type="evidence" value="ECO:0007669"/>
    <property type="project" value="UniProtKB-SubCell"/>
</dbReference>
<dbReference type="GO" id="GO:0005506">
    <property type="term" value="F:iron ion binding"/>
    <property type="evidence" value="ECO:0007669"/>
    <property type="project" value="InterPro"/>
</dbReference>
<dbReference type="EMBL" id="JARIHO010000007">
    <property type="protein sequence ID" value="KAJ7358620.1"/>
    <property type="molecule type" value="Genomic_DNA"/>
</dbReference>
<evidence type="ECO:0000256" key="2">
    <source>
        <dbReference type="ARBA" id="ARBA00004370"/>
    </source>
</evidence>
<dbReference type="GO" id="GO:0016705">
    <property type="term" value="F:oxidoreductase activity, acting on paired donors, with incorporation or reduction of molecular oxygen"/>
    <property type="evidence" value="ECO:0007669"/>
    <property type="project" value="InterPro"/>
</dbReference>
<dbReference type="InterPro" id="IPR050121">
    <property type="entry name" value="Cytochrome_P450_monoxygenase"/>
</dbReference>
<gene>
    <name evidence="14" type="ORF">DFH08DRAFT_921941</name>
</gene>
<name>A0AAD7AHC3_9AGAR</name>
<comment type="similarity">
    <text evidence="4">Belongs to the cytochrome P450 family.</text>
</comment>
<keyword evidence="10 13" id="KW-0408">Iron</keyword>
<comment type="cofactor">
    <cofactor evidence="1 13">
        <name>heme</name>
        <dbReference type="ChEBI" id="CHEBI:30413"/>
    </cofactor>
</comment>
<dbReference type="InterPro" id="IPR002403">
    <property type="entry name" value="Cyt_P450_E_grp-IV"/>
</dbReference>
<evidence type="ECO:0000256" key="12">
    <source>
        <dbReference type="ARBA" id="ARBA00023136"/>
    </source>
</evidence>
<evidence type="ECO:0000256" key="6">
    <source>
        <dbReference type="ARBA" id="ARBA00022692"/>
    </source>
</evidence>
<evidence type="ECO:0000256" key="5">
    <source>
        <dbReference type="ARBA" id="ARBA00022617"/>
    </source>
</evidence>
<keyword evidence="11" id="KW-0503">Monooxygenase</keyword>
<dbReference type="PRINTS" id="PR00465">
    <property type="entry name" value="EP450IV"/>
</dbReference>
<evidence type="ECO:0000256" key="1">
    <source>
        <dbReference type="ARBA" id="ARBA00001971"/>
    </source>
</evidence>
<dbReference type="GO" id="GO:0020037">
    <property type="term" value="F:heme binding"/>
    <property type="evidence" value="ECO:0007669"/>
    <property type="project" value="InterPro"/>
</dbReference>
<comment type="subcellular location">
    <subcellularLocation>
        <location evidence="2">Membrane</location>
    </subcellularLocation>
</comment>
<keyword evidence="8" id="KW-1133">Transmembrane helix</keyword>
<dbReference type="Proteomes" id="UP001218218">
    <property type="component" value="Unassembled WGS sequence"/>
</dbReference>
<keyword evidence="15" id="KW-1185">Reference proteome</keyword>
<evidence type="ECO:0000256" key="13">
    <source>
        <dbReference type="PIRSR" id="PIRSR602403-1"/>
    </source>
</evidence>
<dbReference type="Gene3D" id="1.10.630.10">
    <property type="entry name" value="Cytochrome P450"/>
    <property type="match status" value="1"/>
</dbReference>
<comment type="caution">
    <text evidence="14">The sequence shown here is derived from an EMBL/GenBank/DDBJ whole genome shotgun (WGS) entry which is preliminary data.</text>
</comment>
<keyword evidence="7 13" id="KW-0479">Metal-binding</keyword>
<evidence type="ECO:0000256" key="9">
    <source>
        <dbReference type="ARBA" id="ARBA00023002"/>
    </source>
</evidence>
<sequence>MISVVVKVCALLAFFYGIRLLRRRLYSPLDNVPGPQRSSYLTGNLTEYLDPDGWAFQTKLENNYGRVVKLEGLLGTRILYVFDPAAMHSILVKDQDHYAKGLVSLHRLLWGTGILSTLGDEHRKFRKMTMPAFSTANLRRTVPTFYEVARKARDGLLCPLILDGPQKVDLNNILSRTSLELIGRTGIGYSFDPMLPGQERADRYAQALRSVFPTAFKFGVWFPLIPLILKFPFPSFLRFMINVLPIPTLRKARDITDFTTATAQKLVSDRKQAIREGTLDLDEDSRDIMALLMNSSQKMADEGGMHLTDEELTASTSMIIFAATDTTSSSMNRLWHLIAQYPDVQENLRAEILAEPETMDHDTLVALPYLDAVVREVLRLYPPISPTASRDTVEDSILPLSTPIIGVDGTAMSTINVPKGTPISIAIAASNHDKQIWGEDALEFRPERWINGKAESVTTKLCGIYGNTMTFLGGGRSCIGFKFAQLEMKVVACVLLRAFKFSEPDPRIKWRMTDLIPSPYVDNQPALPIVVEQLRP</sequence>
<evidence type="ECO:0000256" key="4">
    <source>
        <dbReference type="ARBA" id="ARBA00010617"/>
    </source>
</evidence>
<dbReference type="InterPro" id="IPR001128">
    <property type="entry name" value="Cyt_P450"/>
</dbReference>
<reference evidence="14" key="1">
    <citation type="submission" date="2023-03" db="EMBL/GenBank/DDBJ databases">
        <title>Massive genome expansion in bonnet fungi (Mycena s.s.) driven by repeated elements and novel gene families across ecological guilds.</title>
        <authorList>
            <consortium name="Lawrence Berkeley National Laboratory"/>
            <person name="Harder C.B."/>
            <person name="Miyauchi S."/>
            <person name="Viragh M."/>
            <person name="Kuo A."/>
            <person name="Thoen E."/>
            <person name="Andreopoulos B."/>
            <person name="Lu D."/>
            <person name="Skrede I."/>
            <person name="Drula E."/>
            <person name="Henrissat B."/>
            <person name="Morin E."/>
            <person name="Kohler A."/>
            <person name="Barry K."/>
            <person name="LaButti K."/>
            <person name="Morin E."/>
            <person name="Salamov A."/>
            <person name="Lipzen A."/>
            <person name="Mereny Z."/>
            <person name="Hegedus B."/>
            <person name="Baldrian P."/>
            <person name="Stursova M."/>
            <person name="Weitz H."/>
            <person name="Taylor A."/>
            <person name="Grigoriev I.V."/>
            <person name="Nagy L.G."/>
            <person name="Martin F."/>
            <person name="Kauserud H."/>
        </authorList>
    </citation>
    <scope>NUCLEOTIDE SEQUENCE</scope>
    <source>
        <strain evidence="14">CBHHK002</strain>
    </source>
</reference>
<dbReference type="PANTHER" id="PTHR24305:SF166">
    <property type="entry name" value="CYTOCHROME P450 12A4, MITOCHONDRIAL-RELATED"/>
    <property type="match status" value="1"/>
</dbReference>
<organism evidence="14 15">
    <name type="scientific">Mycena albidolilacea</name>
    <dbReference type="NCBI Taxonomy" id="1033008"/>
    <lineage>
        <taxon>Eukaryota</taxon>
        <taxon>Fungi</taxon>
        <taxon>Dikarya</taxon>
        <taxon>Basidiomycota</taxon>
        <taxon>Agaricomycotina</taxon>
        <taxon>Agaricomycetes</taxon>
        <taxon>Agaricomycetidae</taxon>
        <taxon>Agaricales</taxon>
        <taxon>Marasmiineae</taxon>
        <taxon>Mycenaceae</taxon>
        <taxon>Mycena</taxon>
    </lineage>
</organism>
<dbReference type="PRINTS" id="PR00385">
    <property type="entry name" value="P450"/>
</dbReference>
<comment type="pathway">
    <text evidence="3">Secondary metabolite biosynthesis; terpenoid biosynthesis.</text>
</comment>
<evidence type="ECO:0000256" key="11">
    <source>
        <dbReference type="ARBA" id="ARBA00023033"/>
    </source>
</evidence>
<dbReference type="PANTHER" id="PTHR24305">
    <property type="entry name" value="CYTOCHROME P450"/>
    <property type="match status" value="1"/>
</dbReference>
<evidence type="ECO:0000313" key="15">
    <source>
        <dbReference type="Proteomes" id="UP001218218"/>
    </source>
</evidence>
<dbReference type="AlphaFoldDB" id="A0AAD7AHC3"/>
<keyword evidence="12" id="KW-0472">Membrane</keyword>
<dbReference type="SUPFAM" id="SSF48264">
    <property type="entry name" value="Cytochrome P450"/>
    <property type="match status" value="1"/>
</dbReference>
<proteinExistence type="inferred from homology"/>
<dbReference type="GO" id="GO:0004497">
    <property type="term" value="F:monooxygenase activity"/>
    <property type="evidence" value="ECO:0007669"/>
    <property type="project" value="UniProtKB-KW"/>
</dbReference>
<accession>A0AAD7AHC3</accession>
<evidence type="ECO:0000256" key="7">
    <source>
        <dbReference type="ARBA" id="ARBA00022723"/>
    </source>
</evidence>
<keyword evidence="5 13" id="KW-0349">Heme</keyword>